<dbReference type="HOGENOM" id="CLU_039613_37_1_5"/>
<dbReference type="SUPFAM" id="SSF46785">
    <property type="entry name" value="Winged helix' DNA-binding domain"/>
    <property type="match status" value="1"/>
</dbReference>
<evidence type="ECO:0000256" key="3">
    <source>
        <dbReference type="ARBA" id="ARBA00023125"/>
    </source>
</evidence>
<dbReference type="Pfam" id="PF03466">
    <property type="entry name" value="LysR_substrate"/>
    <property type="match status" value="1"/>
</dbReference>
<protein>
    <recommendedName>
        <fullName evidence="5">HTH lysR-type domain-containing protein</fullName>
    </recommendedName>
</protein>
<dbReference type="PRINTS" id="PR00039">
    <property type="entry name" value="HTHLYSR"/>
</dbReference>
<gene>
    <name evidence="6" type="ORF">Rumeso_04368</name>
</gene>
<evidence type="ECO:0000313" key="7">
    <source>
        <dbReference type="Proteomes" id="UP000019666"/>
    </source>
</evidence>
<dbReference type="Gene3D" id="3.40.190.10">
    <property type="entry name" value="Periplasmic binding protein-like II"/>
    <property type="match status" value="2"/>
</dbReference>
<accession>A0A017HJZ4</accession>
<dbReference type="PROSITE" id="PS50931">
    <property type="entry name" value="HTH_LYSR"/>
    <property type="match status" value="1"/>
</dbReference>
<reference evidence="6 7" key="1">
    <citation type="submission" date="2013-02" db="EMBL/GenBank/DDBJ databases">
        <authorList>
            <person name="Fiebig A."/>
            <person name="Goeker M."/>
            <person name="Klenk H.-P.P."/>
        </authorList>
    </citation>
    <scope>NUCLEOTIDE SEQUENCE [LARGE SCALE GENOMIC DNA]</scope>
    <source>
        <strain evidence="6 7">DSM 19309</strain>
    </source>
</reference>
<dbReference type="GO" id="GO:0006351">
    <property type="term" value="P:DNA-templated transcription"/>
    <property type="evidence" value="ECO:0007669"/>
    <property type="project" value="TreeGrafter"/>
</dbReference>
<dbReference type="PANTHER" id="PTHR30537:SF74">
    <property type="entry name" value="HTH-TYPE TRANSCRIPTIONAL REGULATOR TRPI"/>
    <property type="match status" value="1"/>
</dbReference>
<dbReference type="OrthoDB" id="7328368at2"/>
<evidence type="ECO:0000313" key="6">
    <source>
        <dbReference type="EMBL" id="EYD74074.1"/>
    </source>
</evidence>
<keyword evidence="7" id="KW-1185">Reference proteome</keyword>
<dbReference type="Pfam" id="PF00126">
    <property type="entry name" value="HTH_1"/>
    <property type="match status" value="1"/>
</dbReference>
<dbReference type="STRING" id="442562.Rumeso_04368"/>
<dbReference type="RefSeq" id="WP_037283965.1">
    <property type="nucleotide sequence ID" value="NZ_KK088631.1"/>
</dbReference>
<keyword evidence="4" id="KW-0804">Transcription</keyword>
<dbReference type="AlphaFoldDB" id="A0A017HJZ4"/>
<evidence type="ECO:0000256" key="4">
    <source>
        <dbReference type="ARBA" id="ARBA00023163"/>
    </source>
</evidence>
<dbReference type="InterPro" id="IPR000847">
    <property type="entry name" value="LysR_HTH_N"/>
</dbReference>
<evidence type="ECO:0000256" key="1">
    <source>
        <dbReference type="ARBA" id="ARBA00009437"/>
    </source>
</evidence>
<comment type="caution">
    <text evidence="6">The sequence shown here is derived from an EMBL/GenBank/DDBJ whole genome shotgun (WGS) entry which is preliminary data.</text>
</comment>
<organism evidence="6 7">
    <name type="scientific">Rubellimicrobium mesophilum DSM 19309</name>
    <dbReference type="NCBI Taxonomy" id="442562"/>
    <lineage>
        <taxon>Bacteria</taxon>
        <taxon>Pseudomonadati</taxon>
        <taxon>Pseudomonadota</taxon>
        <taxon>Alphaproteobacteria</taxon>
        <taxon>Rhodobacterales</taxon>
        <taxon>Roseobacteraceae</taxon>
        <taxon>Rubellimicrobium</taxon>
    </lineage>
</organism>
<name>A0A017HJZ4_9RHOB</name>
<evidence type="ECO:0000256" key="2">
    <source>
        <dbReference type="ARBA" id="ARBA00023015"/>
    </source>
</evidence>
<keyword evidence="3" id="KW-0238">DNA-binding</keyword>
<dbReference type="Proteomes" id="UP000019666">
    <property type="component" value="Unassembled WGS sequence"/>
</dbReference>
<dbReference type="GO" id="GO:0003700">
    <property type="term" value="F:DNA-binding transcription factor activity"/>
    <property type="evidence" value="ECO:0007669"/>
    <property type="project" value="InterPro"/>
</dbReference>
<dbReference type="GO" id="GO:0043565">
    <property type="term" value="F:sequence-specific DNA binding"/>
    <property type="evidence" value="ECO:0007669"/>
    <property type="project" value="TreeGrafter"/>
</dbReference>
<dbReference type="EMBL" id="AOSK01000123">
    <property type="protein sequence ID" value="EYD74074.1"/>
    <property type="molecule type" value="Genomic_DNA"/>
</dbReference>
<dbReference type="InterPro" id="IPR036388">
    <property type="entry name" value="WH-like_DNA-bd_sf"/>
</dbReference>
<feature type="domain" description="HTH lysR-type" evidence="5">
    <location>
        <begin position="10"/>
        <end position="67"/>
    </location>
</feature>
<dbReference type="Gene3D" id="1.10.10.10">
    <property type="entry name" value="Winged helix-like DNA-binding domain superfamily/Winged helix DNA-binding domain"/>
    <property type="match status" value="1"/>
</dbReference>
<dbReference type="PANTHER" id="PTHR30537">
    <property type="entry name" value="HTH-TYPE TRANSCRIPTIONAL REGULATOR"/>
    <property type="match status" value="1"/>
</dbReference>
<dbReference type="SUPFAM" id="SSF53850">
    <property type="entry name" value="Periplasmic binding protein-like II"/>
    <property type="match status" value="1"/>
</dbReference>
<evidence type="ECO:0000259" key="5">
    <source>
        <dbReference type="PROSITE" id="PS50931"/>
    </source>
</evidence>
<sequence>MSDPDWRHLPSLSALRAFEAAARFASFSEAARVLNVTHAAVSQAVRGLEGELGTTLLRRDGRGLALTDDGERLARALRDGFGTIAGSIEALRGAEKGRGLRVTATPNFAQSVLLPRLGSFWRRHPDVAVSINPDYAVVDLARDGYDVGIRTGQGQWPGLRAEPVVRTRFILVGAPELVARDDDLTRLPWLLSSGDPQESTWLEAAGVDPGSLKVAGIDNPILAVSAALAGYGLLFSADVVATADLAAGRLVEVPFPGLPELTYWAVTLPGPRRPAVEAFVGWLRAQFAEKPSRN</sequence>
<dbReference type="InterPro" id="IPR036390">
    <property type="entry name" value="WH_DNA-bd_sf"/>
</dbReference>
<comment type="similarity">
    <text evidence="1">Belongs to the LysR transcriptional regulatory family.</text>
</comment>
<proteinExistence type="inferred from homology"/>
<dbReference type="InterPro" id="IPR005119">
    <property type="entry name" value="LysR_subst-bd"/>
</dbReference>
<keyword evidence="2" id="KW-0805">Transcription regulation</keyword>
<dbReference type="InterPro" id="IPR058163">
    <property type="entry name" value="LysR-type_TF_proteobact-type"/>
</dbReference>